<keyword evidence="2" id="KW-1185">Reference proteome</keyword>
<reference evidence="2" key="1">
    <citation type="journal article" date="2023" name="Nat. Plants">
        <title>Single-cell RNA sequencing provides a high-resolution roadmap for understanding the multicellular compartmentation of specialized metabolism.</title>
        <authorList>
            <person name="Sun S."/>
            <person name="Shen X."/>
            <person name="Li Y."/>
            <person name="Li Y."/>
            <person name="Wang S."/>
            <person name="Li R."/>
            <person name="Zhang H."/>
            <person name="Shen G."/>
            <person name="Guo B."/>
            <person name="Wei J."/>
            <person name="Xu J."/>
            <person name="St-Pierre B."/>
            <person name="Chen S."/>
            <person name="Sun C."/>
        </authorList>
    </citation>
    <scope>NUCLEOTIDE SEQUENCE [LARGE SCALE GENOMIC DNA]</scope>
</reference>
<accession>A0ACC0BJA4</accession>
<organism evidence="1 2">
    <name type="scientific">Catharanthus roseus</name>
    <name type="common">Madagascar periwinkle</name>
    <name type="synonym">Vinca rosea</name>
    <dbReference type="NCBI Taxonomy" id="4058"/>
    <lineage>
        <taxon>Eukaryota</taxon>
        <taxon>Viridiplantae</taxon>
        <taxon>Streptophyta</taxon>
        <taxon>Embryophyta</taxon>
        <taxon>Tracheophyta</taxon>
        <taxon>Spermatophyta</taxon>
        <taxon>Magnoliopsida</taxon>
        <taxon>eudicotyledons</taxon>
        <taxon>Gunneridae</taxon>
        <taxon>Pentapetalae</taxon>
        <taxon>asterids</taxon>
        <taxon>lamiids</taxon>
        <taxon>Gentianales</taxon>
        <taxon>Apocynaceae</taxon>
        <taxon>Rauvolfioideae</taxon>
        <taxon>Vinceae</taxon>
        <taxon>Catharanthinae</taxon>
        <taxon>Catharanthus</taxon>
    </lineage>
</organism>
<proteinExistence type="predicted"/>
<comment type="caution">
    <text evidence="1">The sequence shown here is derived from an EMBL/GenBank/DDBJ whole genome shotgun (WGS) entry which is preliminary data.</text>
</comment>
<name>A0ACC0BJA4_CATRO</name>
<evidence type="ECO:0000313" key="2">
    <source>
        <dbReference type="Proteomes" id="UP001060085"/>
    </source>
</evidence>
<dbReference type="EMBL" id="CM044703">
    <property type="protein sequence ID" value="KAI5672672.1"/>
    <property type="molecule type" value="Genomic_DNA"/>
</dbReference>
<evidence type="ECO:0000313" key="1">
    <source>
        <dbReference type="EMBL" id="KAI5672672.1"/>
    </source>
</evidence>
<gene>
    <name evidence="1" type="ORF">M9H77_13036</name>
</gene>
<sequence>MPNGEVYHQPVVYEKLPKFCDLCKVIGHSQDRCKSLSIAPSTQPKLKVNDFAATALKQHSHAGMVSQPANPAKGVIQADKQQQNWKKEVGEGTKLVGNTAKHTATHISAAETRTVAKKPMQNCIDSAIQVVGMVSKCAKNMMQAAGTICSSHCWTETYAGKTSTAPTKKPVQKYFAAVIQAAGMGCQGAEILKQGAGTSGNNLGNGGEGMNKPGIAAAVTGNPFGDKAATSRWANQPSSEDLEKMMKEQVVARHASLVKFLENKLAMAKGKIKGAEKTLAKVQEKLKPADLHNDLVTLTDEERFSFQKIGLSMKTYLLTSNLPIPSATSFSLF</sequence>
<protein>
    <submittedName>
        <fullName evidence="1">Uncharacterized protein</fullName>
    </submittedName>
</protein>
<dbReference type="Proteomes" id="UP001060085">
    <property type="component" value="Linkage Group LG03"/>
</dbReference>